<dbReference type="InterPro" id="IPR001128">
    <property type="entry name" value="Cyt_P450"/>
</dbReference>
<evidence type="ECO:0000313" key="10">
    <source>
        <dbReference type="EMBL" id="OJT09224.1"/>
    </source>
</evidence>
<keyword evidence="8" id="KW-0503">Monooxygenase</keyword>
<comment type="cofactor">
    <cofactor evidence="1">
        <name>heme</name>
        <dbReference type="ChEBI" id="CHEBI:30413"/>
    </cofactor>
</comment>
<dbReference type="STRING" id="154538.A0A1M2VNP3"/>
<sequence length="530" mass="59193">MLPYIVLSCIAWLTWKLVRYASASKSQIDNLPGPASPSWFTGHLLKLYDKQGWEFHRELLNHGPVFKLQRTFGRPILCVYDSLAMHHIAIKDQHVFEELRWLTDMSIDVFGPGIISTVGEEHRKQRKLMNPIFSAKNLQQITPVLYEVVKRLTHGIETLVKDGTAEVDVGRYMGRAALELIGQAVIGHSFDPLTEHHSHPYAEALKGIVPAVYALSSYFHVYSPLRSLIPTPLRRPLMNVLPSRRVKDVLQIVDTVNTNAVKIYTEKKREVESAVQLGEGRIATGGAKDFMSIFLHANARASERDTLSEEELIAQLSSLLFAATDTTSNSLARVFDCLVKRPDVQVRLREEITAAKHVHGGGDLSYDKLTALPYLDAVYKETLRVYPPTPLRFRETRADSILPLSKAVRGTDGTLMHSIFVPEGTLVFIPVQAANTNPALWGPDAGEWRPERWLAPLPDALTEAKIPGVYSHLGFTFAELEMKMVLAELLSAFTFEDAGKLVVWNLSEVVFPTVGQDSPTPAFPMKVTAL</sequence>
<comment type="similarity">
    <text evidence="3">Belongs to the cytochrome P450 family.</text>
</comment>
<evidence type="ECO:0000256" key="5">
    <source>
        <dbReference type="ARBA" id="ARBA00022723"/>
    </source>
</evidence>
<keyword evidence="6" id="KW-0560">Oxidoreductase</keyword>
<keyword evidence="11" id="KW-1185">Reference proteome</keyword>
<dbReference type="InterPro" id="IPR036396">
    <property type="entry name" value="Cyt_P450_sf"/>
</dbReference>
<evidence type="ECO:0000256" key="8">
    <source>
        <dbReference type="ARBA" id="ARBA00023033"/>
    </source>
</evidence>
<feature type="signal peptide" evidence="9">
    <location>
        <begin position="1"/>
        <end position="23"/>
    </location>
</feature>
<evidence type="ECO:0000256" key="1">
    <source>
        <dbReference type="ARBA" id="ARBA00001971"/>
    </source>
</evidence>
<evidence type="ECO:0000256" key="4">
    <source>
        <dbReference type="ARBA" id="ARBA00022617"/>
    </source>
</evidence>
<evidence type="ECO:0000256" key="3">
    <source>
        <dbReference type="ARBA" id="ARBA00010617"/>
    </source>
</evidence>
<evidence type="ECO:0000313" key="11">
    <source>
        <dbReference type="Proteomes" id="UP000184267"/>
    </source>
</evidence>
<keyword evidence="9" id="KW-0732">Signal</keyword>
<accession>A0A1M2VNP3</accession>
<keyword evidence="7" id="KW-0408">Iron</keyword>
<dbReference type="PANTHER" id="PTHR24305:SF166">
    <property type="entry name" value="CYTOCHROME P450 12A4, MITOCHONDRIAL-RELATED"/>
    <property type="match status" value="1"/>
</dbReference>
<dbReference type="PRINTS" id="PR00463">
    <property type="entry name" value="EP450I"/>
</dbReference>
<evidence type="ECO:0000256" key="7">
    <source>
        <dbReference type="ARBA" id="ARBA00023004"/>
    </source>
</evidence>
<evidence type="ECO:0000256" key="2">
    <source>
        <dbReference type="ARBA" id="ARBA00005179"/>
    </source>
</evidence>
<name>A0A1M2VNP3_TRAPU</name>
<dbReference type="GO" id="GO:0005506">
    <property type="term" value="F:iron ion binding"/>
    <property type="evidence" value="ECO:0007669"/>
    <property type="project" value="InterPro"/>
</dbReference>
<dbReference type="InterPro" id="IPR050121">
    <property type="entry name" value="Cytochrome_P450_monoxygenase"/>
</dbReference>
<dbReference type="GO" id="GO:0004497">
    <property type="term" value="F:monooxygenase activity"/>
    <property type="evidence" value="ECO:0007669"/>
    <property type="project" value="UniProtKB-KW"/>
</dbReference>
<reference evidence="10 11" key="1">
    <citation type="submission" date="2016-10" db="EMBL/GenBank/DDBJ databases">
        <title>Genome sequence of the basidiomycete white-rot fungus Trametes pubescens.</title>
        <authorList>
            <person name="Makela M.R."/>
            <person name="Granchi Z."/>
            <person name="Peng M."/>
            <person name="De Vries R.P."/>
            <person name="Grigoriev I."/>
            <person name="Riley R."/>
            <person name="Hilden K."/>
        </authorList>
    </citation>
    <scope>NUCLEOTIDE SEQUENCE [LARGE SCALE GENOMIC DNA]</scope>
    <source>
        <strain evidence="10 11">FBCC735</strain>
    </source>
</reference>
<dbReference type="OrthoDB" id="1470350at2759"/>
<organism evidence="10 11">
    <name type="scientific">Trametes pubescens</name>
    <name type="common">White-rot fungus</name>
    <dbReference type="NCBI Taxonomy" id="154538"/>
    <lineage>
        <taxon>Eukaryota</taxon>
        <taxon>Fungi</taxon>
        <taxon>Dikarya</taxon>
        <taxon>Basidiomycota</taxon>
        <taxon>Agaricomycotina</taxon>
        <taxon>Agaricomycetes</taxon>
        <taxon>Polyporales</taxon>
        <taxon>Polyporaceae</taxon>
        <taxon>Trametes</taxon>
    </lineage>
</organism>
<evidence type="ECO:0000256" key="6">
    <source>
        <dbReference type="ARBA" id="ARBA00023002"/>
    </source>
</evidence>
<dbReference type="AlphaFoldDB" id="A0A1M2VNP3"/>
<gene>
    <name evidence="10" type="ORF">TRAPUB_14299</name>
</gene>
<comment type="pathway">
    <text evidence="2">Secondary metabolite biosynthesis.</text>
</comment>
<dbReference type="InterPro" id="IPR002401">
    <property type="entry name" value="Cyt_P450_E_grp-I"/>
</dbReference>
<dbReference type="OMA" id="DISPTYQ"/>
<dbReference type="Pfam" id="PF00067">
    <property type="entry name" value="p450"/>
    <property type="match status" value="1"/>
</dbReference>
<dbReference type="GO" id="GO:0020037">
    <property type="term" value="F:heme binding"/>
    <property type="evidence" value="ECO:0007669"/>
    <property type="project" value="InterPro"/>
</dbReference>
<evidence type="ECO:0000256" key="9">
    <source>
        <dbReference type="SAM" id="SignalP"/>
    </source>
</evidence>
<feature type="chain" id="PRO_5012657118" evidence="9">
    <location>
        <begin position="24"/>
        <end position="530"/>
    </location>
</feature>
<keyword evidence="5" id="KW-0479">Metal-binding</keyword>
<dbReference type="PANTHER" id="PTHR24305">
    <property type="entry name" value="CYTOCHROME P450"/>
    <property type="match status" value="1"/>
</dbReference>
<dbReference type="Gene3D" id="1.10.630.10">
    <property type="entry name" value="Cytochrome P450"/>
    <property type="match status" value="1"/>
</dbReference>
<proteinExistence type="inferred from homology"/>
<protein>
    <submittedName>
        <fullName evidence="10">Cytochrome P450 3A9</fullName>
    </submittedName>
</protein>
<dbReference type="Proteomes" id="UP000184267">
    <property type="component" value="Unassembled WGS sequence"/>
</dbReference>
<comment type="caution">
    <text evidence="10">The sequence shown here is derived from an EMBL/GenBank/DDBJ whole genome shotgun (WGS) entry which is preliminary data.</text>
</comment>
<dbReference type="SUPFAM" id="SSF48264">
    <property type="entry name" value="Cytochrome P450"/>
    <property type="match status" value="1"/>
</dbReference>
<keyword evidence="4" id="KW-0349">Heme</keyword>
<dbReference type="EMBL" id="MNAD01000958">
    <property type="protein sequence ID" value="OJT09224.1"/>
    <property type="molecule type" value="Genomic_DNA"/>
</dbReference>
<dbReference type="GO" id="GO:0016705">
    <property type="term" value="F:oxidoreductase activity, acting on paired donors, with incorporation or reduction of molecular oxygen"/>
    <property type="evidence" value="ECO:0007669"/>
    <property type="project" value="InterPro"/>
</dbReference>